<feature type="domain" description="HTH myb-type" evidence="2">
    <location>
        <begin position="70"/>
        <end position="108"/>
    </location>
</feature>
<feature type="domain" description="Myb-like" evidence="1">
    <location>
        <begin position="6"/>
        <end position="53"/>
    </location>
</feature>
<dbReference type="STRING" id="2903.R1DK27"/>
<name>A0A0D3KHZ7_EMIH1</name>
<feature type="domain" description="HTH myb-type" evidence="2">
    <location>
        <begin position="6"/>
        <end position="53"/>
    </location>
</feature>
<dbReference type="GO" id="GO:0000978">
    <property type="term" value="F:RNA polymerase II cis-regulatory region sequence-specific DNA binding"/>
    <property type="evidence" value="ECO:0007669"/>
    <property type="project" value="TreeGrafter"/>
</dbReference>
<dbReference type="AlphaFoldDB" id="A0A0D3KHZ7"/>
<dbReference type="InterPro" id="IPR017930">
    <property type="entry name" value="Myb_dom"/>
</dbReference>
<dbReference type="PROSITE" id="PS50090">
    <property type="entry name" value="MYB_LIKE"/>
    <property type="match status" value="2"/>
</dbReference>
<feature type="domain" description="Myb-like" evidence="1">
    <location>
        <begin position="62"/>
        <end position="108"/>
    </location>
</feature>
<evidence type="ECO:0000259" key="1">
    <source>
        <dbReference type="PROSITE" id="PS50090"/>
    </source>
</evidence>
<dbReference type="HOGENOM" id="CLU_028567_26_4_1"/>
<evidence type="ECO:0000313" key="3">
    <source>
        <dbReference type="EnsemblProtists" id="EOD35382"/>
    </source>
</evidence>
<keyword evidence="4" id="KW-1185">Reference proteome</keyword>
<dbReference type="PANTHER" id="PTHR45614">
    <property type="entry name" value="MYB PROTEIN-RELATED"/>
    <property type="match status" value="1"/>
</dbReference>
<dbReference type="SUPFAM" id="SSF46689">
    <property type="entry name" value="Homeodomain-like"/>
    <property type="match status" value="1"/>
</dbReference>
<dbReference type="KEGG" id="ehx:EMIHUDRAFT_58459"/>
<dbReference type="GeneID" id="17280652"/>
<dbReference type="GO" id="GO:0005634">
    <property type="term" value="C:nucleus"/>
    <property type="evidence" value="ECO:0007669"/>
    <property type="project" value="TreeGrafter"/>
</dbReference>
<reference evidence="4" key="1">
    <citation type="journal article" date="2013" name="Nature">
        <title>Pan genome of the phytoplankton Emiliania underpins its global distribution.</title>
        <authorList>
            <person name="Read B.A."/>
            <person name="Kegel J."/>
            <person name="Klute M.J."/>
            <person name="Kuo A."/>
            <person name="Lefebvre S.C."/>
            <person name="Maumus F."/>
            <person name="Mayer C."/>
            <person name="Miller J."/>
            <person name="Monier A."/>
            <person name="Salamov A."/>
            <person name="Young J."/>
            <person name="Aguilar M."/>
            <person name="Claverie J.M."/>
            <person name="Frickenhaus S."/>
            <person name="Gonzalez K."/>
            <person name="Herman E.K."/>
            <person name="Lin Y.C."/>
            <person name="Napier J."/>
            <person name="Ogata H."/>
            <person name="Sarno A.F."/>
            <person name="Shmutz J."/>
            <person name="Schroeder D."/>
            <person name="de Vargas C."/>
            <person name="Verret F."/>
            <person name="von Dassow P."/>
            <person name="Valentin K."/>
            <person name="Van de Peer Y."/>
            <person name="Wheeler G."/>
            <person name="Dacks J.B."/>
            <person name="Delwiche C.F."/>
            <person name="Dyhrman S.T."/>
            <person name="Glockner G."/>
            <person name="John U."/>
            <person name="Richards T."/>
            <person name="Worden A.Z."/>
            <person name="Zhang X."/>
            <person name="Grigoriev I.V."/>
            <person name="Allen A.E."/>
            <person name="Bidle K."/>
            <person name="Borodovsky M."/>
            <person name="Bowler C."/>
            <person name="Brownlee C."/>
            <person name="Cock J.M."/>
            <person name="Elias M."/>
            <person name="Gladyshev V.N."/>
            <person name="Groth M."/>
            <person name="Guda C."/>
            <person name="Hadaegh A."/>
            <person name="Iglesias-Rodriguez M.D."/>
            <person name="Jenkins J."/>
            <person name="Jones B.M."/>
            <person name="Lawson T."/>
            <person name="Leese F."/>
            <person name="Lindquist E."/>
            <person name="Lobanov A."/>
            <person name="Lomsadze A."/>
            <person name="Malik S.B."/>
            <person name="Marsh M.E."/>
            <person name="Mackinder L."/>
            <person name="Mock T."/>
            <person name="Mueller-Roeber B."/>
            <person name="Pagarete A."/>
            <person name="Parker M."/>
            <person name="Probert I."/>
            <person name="Quesneville H."/>
            <person name="Raines C."/>
            <person name="Rensing S.A."/>
            <person name="Riano-Pachon D.M."/>
            <person name="Richier S."/>
            <person name="Rokitta S."/>
            <person name="Shiraiwa Y."/>
            <person name="Soanes D.M."/>
            <person name="van der Giezen M."/>
            <person name="Wahlund T.M."/>
            <person name="Williams B."/>
            <person name="Wilson W."/>
            <person name="Wolfe G."/>
            <person name="Wurch L.L."/>
        </authorList>
    </citation>
    <scope>NUCLEOTIDE SEQUENCE</scope>
</reference>
<accession>A0A0D3KHZ7</accession>
<evidence type="ECO:0000259" key="2">
    <source>
        <dbReference type="PROSITE" id="PS51294"/>
    </source>
</evidence>
<organism evidence="3 4">
    <name type="scientific">Emiliania huxleyi (strain CCMP1516)</name>
    <dbReference type="NCBI Taxonomy" id="280463"/>
    <lineage>
        <taxon>Eukaryota</taxon>
        <taxon>Haptista</taxon>
        <taxon>Haptophyta</taxon>
        <taxon>Prymnesiophyceae</taxon>
        <taxon>Isochrysidales</taxon>
        <taxon>Noelaerhabdaceae</taxon>
        <taxon>Emiliania</taxon>
    </lineage>
</organism>
<reference evidence="3" key="2">
    <citation type="submission" date="2024-10" db="UniProtKB">
        <authorList>
            <consortium name="EnsemblProtists"/>
        </authorList>
    </citation>
    <scope>IDENTIFICATION</scope>
</reference>
<dbReference type="Pfam" id="PF00249">
    <property type="entry name" value="Myb_DNA-binding"/>
    <property type="match status" value="2"/>
</dbReference>
<dbReference type="PaxDb" id="2903-EOD35382"/>
<dbReference type="InterPro" id="IPR009057">
    <property type="entry name" value="Homeodomain-like_sf"/>
</dbReference>
<sequence length="108" mass="12654">ERSRPRNALERREWTTEEDDIIRSGVKQFGYRWRRIASLPQLQGRSDDAVRNRCAGEDGGGGAKRERIGWTQAEDAIIISTVREIGHKWYRIAQRIPGRTEHAIRNRW</sequence>
<dbReference type="Proteomes" id="UP000013827">
    <property type="component" value="Unassembled WGS sequence"/>
</dbReference>
<dbReference type="PANTHER" id="PTHR45614:SF25">
    <property type="entry name" value="MYB PROTEIN"/>
    <property type="match status" value="1"/>
</dbReference>
<dbReference type="RefSeq" id="XP_005787811.1">
    <property type="nucleotide sequence ID" value="XM_005787754.1"/>
</dbReference>
<proteinExistence type="predicted"/>
<dbReference type="PROSITE" id="PS51294">
    <property type="entry name" value="HTH_MYB"/>
    <property type="match status" value="2"/>
</dbReference>
<dbReference type="SMART" id="SM00717">
    <property type="entry name" value="SANT"/>
    <property type="match status" value="2"/>
</dbReference>
<evidence type="ECO:0000313" key="4">
    <source>
        <dbReference type="Proteomes" id="UP000013827"/>
    </source>
</evidence>
<dbReference type="InterPro" id="IPR001005">
    <property type="entry name" value="SANT/Myb"/>
</dbReference>
<dbReference type="CDD" id="cd00167">
    <property type="entry name" value="SANT"/>
    <property type="match status" value="2"/>
</dbReference>
<dbReference type="InterPro" id="IPR050560">
    <property type="entry name" value="MYB_TF"/>
</dbReference>
<dbReference type="EnsemblProtists" id="EOD35382">
    <property type="protein sequence ID" value="EOD35382"/>
    <property type="gene ID" value="EMIHUDRAFT_58459"/>
</dbReference>
<dbReference type="GO" id="GO:0000981">
    <property type="term" value="F:DNA-binding transcription factor activity, RNA polymerase II-specific"/>
    <property type="evidence" value="ECO:0007669"/>
    <property type="project" value="TreeGrafter"/>
</dbReference>
<protein>
    <submittedName>
        <fullName evidence="3">Uncharacterized protein</fullName>
    </submittedName>
</protein>
<dbReference type="eggNOG" id="KOG0048">
    <property type="taxonomic scope" value="Eukaryota"/>
</dbReference>
<dbReference type="Gene3D" id="1.10.10.60">
    <property type="entry name" value="Homeodomain-like"/>
    <property type="match status" value="2"/>
</dbReference>